<dbReference type="EMBL" id="JACASV010000023">
    <property type="protein sequence ID" value="NWJ43394.1"/>
    <property type="molecule type" value="Genomic_DNA"/>
</dbReference>
<dbReference type="Proteomes" id="UP000523105">
    <property type="component" value="Unassembled WGS sequence"/>
</dbReference>
<protein>
    <submittedName>
        <fullName evidence="1">Trypsin-like peptidase domain-containing protein</fullName>
    </submittedName>
</protein>
<dbReference type="Gene3D" id="2.40.10.10">
    <property type="entry name" value="Trypsin-like serine proteases"/>
    <property type="match status" value="2"/>
</dbReference>
<sequence length="233" mass="25861">MYQAFLFFLLIIMGSPLASESENIKPQDFVTVSKNVSASMSNTERKVREAAVRVRTPDSPGHGSGSLVNYKGLQFVFTAEHVVNDLHTAIYIVEKYGVQKLGALVYADEEHDIAVLYLPEKFNNIEGIKFEPYNRVLGIGEEVTFSGFPSNHQIMTVRGRVAGYEHIKSGGTQIIIHTYGWFGSSGSAVYTAKGKLAGILWGLDLEYPGGIETPQIIEDMMWVIPIKNLKIEE</sequence>
<gene>
    <name evidence="1" type="ORF">HX837_04195</name>
</gene>
<dbReference type="InterPro" id="IPR043504">
    <property type="entry name" value="Peptidase_S1_PA_chymotrypsin"/>
</dbReference>
<reference evidence="1 2" key="1">
    <citation type="journal article" date="2019" name="Environ. Microbiol.">
        <title>Genomics insights into ecotype formation of ammonia-oxidizing archaea in the deep ocean.</title>
        <authorList>
            <person name="Wang Y."/>
            <person name="Huang J.M."/>
            <person name="Cui G.J."/>
            <person name="Nunoura T."/>
            <person name="Takaki Y."/>
            <person name="Li W.L."/>
            <person name="Li J."/>
            <person name="Gao Z.M."/>
            <person name="Takai K."/>
            <person name="Zhang A.Q."/>
            <person name="Stepanauskas R."/>
        </authorList>
    </citation>
    <scope>NUCLEOTIDE SEQUENCE [LARGE SCALE GENOMIC DNA]</scope>
    <source>
        <strain evidence="1 2">L15b</strain>
    </source>
</reference>
<dbReference type="InterPro" id="IPR009003">
    <property type="entry name" value="Peptidase_S1_PA"/>
</dbReference>
<name>A0A7K4MR49_9ARCH</name>
<dbReference type="SUPFAM" id="SSF50494">
    <property type="entry name" value="Trypsin-like serine proteases"/>
    <property type="match status" value="1"/>
</dbReference>
<comment type="caution">
    <text evidence="1">The sequence shown here is derived from an EMBL/GenBank/DDBJ whole genome shotgun (WGS) entry which is preliminary data.</text>
</comment>
<accession>A0A7K4MR49</accession>
<evidence type="ECO:0000313" key="1">
    <source>
        <dbReference type="EMBL" id="NWJ43394.1"/>
    </source>
</evidence>
<dbReference type="AlphaFoldDB" id="A0A7K4MR49"/>
<proteinExistence type="predicted"/>
<dbReference type="Pfam" id="PF13365">
    <property type="entry name" value="Trypsin_2"/>
    <property type="match status" value="1"/>
</dbReference>
<evidence type="ECO:0000313" key="2">
    <source>
        <dbReference type="Proteomes" id="UP000523105"/>
    </source>
</evidence>
<organism evidence="1 2">
    <name type="scientific">Marine Group I thaumarchaeote</name>
    <dbReference type="NCBI Taxonomy" id="2511932"/>
    <lineage>
        <taxon>Archaea</taxon>
        <taxon>Nitrososphaerota</taxon>
        <taxon>Marine Group I</taxon>
    </lineage>
</organism>